<dbReference type="Gene3D" id="3.40.50.720">
    <property type="entry name" value="NAD(P)-binding Rossmann-like Domain"/>
    <property type="match status" value="1"/>
</dbReference>
<dbReference type="PANTHER" id="PTHR44169">
    <property type="entry name" value="NADPH-DEPENDENT 1-ACYLDIHYDROXYACETONE PHOSPHATE REDUCTASE"/>
    <property type="match status" value="1"/>
</dbReference>
<proteinExistence type="inferred from homology"/>
<evidence type="ECO:0000256" key="1">
    <source>
        <dbReference type="ARBA" id="ARBA00006484"/>
    </source>
</evidence>
<dbReference type="AlphaFoldDB" id="A0A0R2SC27"/>
<dbReference type="GO" id="GO:0016491">
    <property type="term" value="F:oxidoreductase activity"/>
    <property type="evidence" value="ECO:0007669"/>
    <property type="project" value="UniProtKB-KW"/>
</dbReference>
<protein>
    <recommendedName>
        <fullName evidence="6">Short-chain dehydrogenase</fullName>
    </recommendedName>
</protein>
<dbReference type="PROSITE" id="PS00061">
    <property type="entry name" value="ADH_SHORT"/>
    <property type="match status" value="1"/>
</dbReference>
<sequence length="246" mass="25477">MLTLEIKDKVVLVTGSNRGIGKSFVEKALELGAAKVYATARSTDSLADLAAANPERVVLLNLDICNQEQVDAVAAAAQDVDVLINNAGAGGGGAIVAANNEAPKRMEMDINYFGTMKMAVAFAPIVKAKGGGAIVNILSISGLCSFAFAPGYSASKAAGHSLTQALRAELAKQNTLVIGVYPGPIDTDMAKHLPFDKASPDSVATHVFDALATGEEDVFPDPFSVEFVKQLRIDAKAVEKANGASA</sequence>
<organism evidence="4 5">
    <name type="scientific">OM182 bacterium BACL3 MAG-120507-bin80</name>
    <dbReference type="NCBI Taxonomy" id="1655577"/>
    <lineage>
        <taxon>Bacteria</taxon>
        <taxon>Pseudomonadati</taxon>
        <taxon>Pseudomonadota</taxon>
        <taxon>Gammaproteobacteria</taxon>
        <taxon>OMG group</taxon>
        <taxon>OM182 clade</taxon>
    </lineage>
</organism>
<name>A0A0R2SC27_9GAMM</name>
<dbReference type="InterPro" id="IPR002347">
    <property type="entry name" value="SDR_fam"/>
</dbReference>
<gene>
    <name evidence="4" type="ORF">ABR69_07435</name>
</gene>
<evidence type="ECO:0000313" key="5">
    <source>
        <dbReference type="Proteomes" id="UP000051934"/>
    </source>
</evidence>
<dbReference type="PRINTS" id="PR00081">
    <property type="entry name" value="GDHRDH"/>
</dbReference>
<comment type="similarity">
    <text evidence="1 3">Belongs to the short-chain dehydrogenases/reductases (SDR) family.</text>
</comment>
<dbReference type="PANTHER" id="PTHR44169:SF6">
    <property type="entry name" value="NADPH-DEPENDENT 1-ACYLDIHYDROXYACETONE PHOSPHATE REDUCTASE"/>
    <property type="match status" value="1"/>
</dbReference>
<dbReference type="SUPFAM" id="SSF51735">
    <property type="entry name" value="NAD(P)-binding Rossmann-fold domains"/>
    <property type="match status" value="1"/>
</dbReference>
<dbReference type="NCBIfam" id="NF006118">
    <property type="entry name" value="PRK08264.1-4"/>
    <property type="match status" value="1"/>
</dbReference>
<dbReference type="Proteomes" id="UP000051934">
    <property type="component" value="Unassembled WGS sequence"/>
</dbReference>
<evidence type="ECO:0000256" key="2">
    <source>
        <dbReference type="ARBA" id="ARBA00023002"/>
    </source>
</evidence>
<dbReference type="InterPro" id="IPR020904">
    <property type="entry name" value="Sc_DH/Rdtase_CS"/>
</dbReference>
<dbReference type="InterPro" id="IPR036291">
    <property type="entry name" value="NAD(P)-bd_dom_sf"/>
</dbReference>
<dbReference type="PRINTS" id="PR00080">
    <property type="entry name" value="SDRFAMILY"/>
</dbReference>
<evidence type="ECO:0008006" key="6">
    <source>
        <dbReference type="Google" id="ProtNLM"/>
    </source>
</evidence>
<keyword evidence="2" id="KW-0560">Oxidoreductase</keyword>
<dbReference type="EMBL" id="LIBB01000070">
    <property type="protein sequence ID" value="KRO72423.1"/>
    <property type="molecule type" value="Genomic_DNA"/>
</dbReference>
<dbReference type="Pfam" id="PF00106">
    <property type="entry name" value="adh_short"/>
    <property type="match status" value="1"/>
</dbReference>
<evidence type="ECO:0000256" key="3">
    <source>
        <dbReference type="RuleBase" id="RU000363"/>
    </source>
</evidence>
<comment type="caution">
    <text evidence="4">The sequence shown here is derived from an EMBL/GenBank/DDBJ whole genome shotgun (WGS) entry which is preliminary data.</text>
</comment>
<accession>A0A0R2SC27</accession>
<reference evidence="4 5" key="1">
    <citation type="submission" date="2015-10" db="EMBL/GenBank/DDBJ databases">
        <title>Metagenome-Assembled Genomes uncover a global brackish microbiome.</title>
        <authorList>
            <person name="Hugerth L.W."/>
            <person name="Larsson J."/>
            <person name="Alneberg J."/>
            <person name="Lindh M.V."/>
            <person name="Legrand C."/>
            <person name="Pinhassi J."/>
            <person name="Andersson A.F."/>
        </authorList>
    </citation>
    <scope>NUCLEOTIDE SEQUENCE [LARGE SCALE GENOMIC DNA]</scope>
    <source>
        <strain evidence="4">BACL4 MAG-120507-bin80</strain>
    </source>
</reference>
<evidence type="ECO:0000313" key="4">
    <source>
        <dbReference type="EMBL" id="KRO72423.1"/>
    </source>
</evidence>